<dbReference type="PANTHER" id="PTHR47331">
    <property type="entry name" value="PHD-TYPE DOMAIN-CONTAINING PROTEIN"/>
    <property type="match status" value="1"/>
</dbReference>
<accession>A0A182EY69</accession>
<dbReference type="Proteomes" id="UP000271087">
    <property type="component" value="Unassembled WGS sequence"/>
</dbReference>
<evidence type="ECO:0000313" key="4">
    <source>
        <dbReference type="WBParaSite" id="nOo.2.0.1.t13125-RA"/>
    </source>
</evidence>
<name>A0A182EY69_ONCOC</name>
<dbReference type="WBParaSite" id="nOo.2.0.1.t13125-RA">
    <property type="protein sequence ID" value="nOo.2.0.1.t13125-RA"/>
    <property type="gene ID" value="nOo.2.0.1.g13125"/>
</dbReference>
<evidence type="ECO:0000313" key="3">
    <source>
        <dbReference type="Proteomes" id="UP000271087"/>
    </source>
</evidence>
<dbReference type="PANTHER" id="PTHR47331:SF1">
    <property type="entry name" value="GAG-LIKE PROTEIN"/>
    <property type="match status" value="1"/>
</dbReference>
<reference evidence="2 3" key="2">
    <citation type="submission" date="2018-08" db="EMBL/GenBank/DDBJ databases">
        <authorList>
            <person name="Laetsch R D."/>
            <person name="Stevens L."/>
            <person name="Kumar S."/>
            <person name="Blaxter L. M."/>
        </authorList>
    </citation>
    <scope>NUCLEOTIDE SEQUENCE [LARGE SCALE GENOMIC DNA]</scope>
</reference>
<keyword evidence="3" id="KW-1185">Reference proteome</keyword>
<protein>
    <submittedName>
        <fullName evidence="4">Integrase_H2C2 domain-containing protein</fullName>
    </submittedName>
</protein>
<evidence type="ECO:0000313" key="2">
    <source>
        <dbReference type="EMBL" id="VDN00558.1"/>
    </source>
</evidence>
<dbReference type="InterPro" id="IPR041588">
    <property type="entry name" value="Integrase_H2C2"/>
</dbReference>
<proteinExistence type="predicted"/>
<dbReference type="STRING" id="42157.A0A182EY69"/>
<gene>
    <name evidence="2" type="ORF">NOO_LOCUS13125</name>
</gene>
<dbReference type="EMBL" id="UYRW01013631">
    <property type="protein sequence ID" value="VDN00558.1"/>
    <property type="molecule type" value="Genomic_DNA"/>
</dbReference>
<organism evidence="4">
    <name type="scientific">Onchocerca ochengi</name>
    <name type="common">Filarial nematode worm</name>
    <dbReference type="NCBI Taxonomy" id="42157"/>
    <lineage>
        <taxon>Eukaryota</taxon>
        <taxon>Metazoa</taxon>
        <taxon>Ecdysozoa</taxon>
        <taxon>Nematoda</taxon>
        <taxon>Chromadorea</taxon>
        <taxon>Rhabditida</taxon>
        <taxon>Spirurina</taxon>
        <taxon>Spiruromorpha</taxon>
        <taxon>Filarioidea</taxon>
        <taxon>Onchocercidae</taxon>
        <taxon>Onchocerca</taxon>
    </lineage>
</organism>
<reference evidence="4" key="1">
    <citation type="submission" date="2016-06" db="UniProtKB">
        <authorList>
            <consortium name="WormBaseParasite"/>
        </authorList>
    </citation>
    <scope>IDENTIFICATION</scope>
</reference>
<dbReference type="AlphaFoldDB" id="A0A182EY69"/>
<dbReference type="Gene3D" id="1.10.340.70">
    <property type="match status" value="1"/>
</dbReference>
<sequence length="133" mass="15864">MLLIKQAQTEGIIEEEIDKWDLFYDEEDRVWRLRGRLRNSELESCSLHPINLPAHNPVTEIFIQREHEELYHAGAAHTLSKLRTEFWIPKGRTEVKRIVNKCMACRRWKARPFKLPIMPGLPDTRVKRSRTFE</sequence>
<feature type="domain" description="Integrase zinc-binding" evidence="1">
    <location>
        <begin position="62"/>
        <end position="111"/>
    </location>
</feature>
<evidence type="ECO:0000259" key="1">
    <source>
        <dbReference type="Pfam" id="PF17921"/>
    </source>
</evidence>
<dbReference type="Pfam" id="PF17921">
    <property type="entry name" value="Integrase_H2C2"/>
    <property type="match status" value="1"/>
</dbReference>
<dbReference type="OrthoDB" id="5871023at2759"/>